<evidence type="ECO:0000313" key="3">
    <source>
        <dbReference type="Proteomes" id="UP000198287"/>
    </source>
</evidence>
<accession>A0A226D3V2</accession>
<dbReference type="EMBL" id="LNIX01000034">
    <property type="protein sequence ID" value="OXA40245.1"/>
    <property type="molecule type" value="Genomic_DNA"/>
</dbReference>
<dbReference type="Proteomes" id="UP000198287">
    <property type="component" value="Unassembled WGS sequence"/>
</dbReference>
<keyword evidence="3" id="KW-1185">Reference proteome</keyword>
<sequence length="123" mass="13256">MKSILILVASLVVLVGAASPEVSSALKSVEQVQEAVRTLILSTLDSPLIKQQLDRASENLRNLLNRVTNNVLPEESQNVRDAIIEIQNSLTQIKNDLLNSIPTTTTAPINLFAISNVIQVASG</sequence>
<evidence type="ECO:0000256" key="1">
    <source>
        <dbReference type="SAM" id="SignalP"/>
    </source>
</evidence>
<feature type="chain" id="PRO_5013053426" evidence="1">
    <location>
        <begin position="18"/>
        <end position="123"/>
    </location>
</feature>
<dbReference type="AlphaFoldDB" id="A0A226D3V2"/>
<feature type="signal peptide" evidence="1">
    <location>
        <begin position="1"/>
        <end position="17"/>
    </location>
</feature>
<reference evidence="2 3" key="1">
    <citation type="submission" date="2015-12" db="EMBL/GenBank/DDBJ databases">
        <title>The genome of Folsomia candida.</title>
        <authorList>
            <person name="Faddeeva A."/>
            <person name="Derks M.F."/>
            <person name="Anvar Y."/>
            <person name="Smit S."/>
            <person name="Van Straalen N."/>
            <person name="Roelofs D."/>
        </authorList>
    </citation>
    <scope>NUCLEOTIDE SEQUENCE [LARGE SCALE GENOMIC DNA]</scope>
    <source>
        <strain evidence="2 3">VU population</strain>
        <tissue evidence="2">Whole body</tissue>
    </source>
</reference>
<name>A0A226D3V2_FOLCA</name>
<gene>
    <name evidence="2" type="ORF">Fcan01_24887</name>
</gene>
<comment type="caution">
    <text evidence="2">The sequence shown here is derived from an EMBL/GenBank/DDBJ whole genome shotgun (WGS) entry which is preliminary data.</text>
</comment>
<evidence type="ECO:0000313" key="2">
    <source>
        <dbReference type="EMBL" id="OXA40245.1"/>
    </source>
</evidence>
<protein>
    <submittedName>
        <fullName evidence="2">Uncharacterized protein</fullName>
    </submittedName>
</protein>
<proteinExistence type="predicted"/>
<organism evidence="2 3">
    <name type="scientific">Folsomia candida</name>
    <name type="common">Springtail</name>
    <dbReference type="NCBI Taxonomy" id="158441"/>
    <lineage>
        <taxon>Eukaryota</taxon>
        <taxon>Metazoa</taxon>
        <taxon>Ecdysozoa</taxon>
        <taxon>Arthropoda</taxon>
        <taxon>Hexapoda</taxon>
        <taxon>Collembola</taxon>
        <taxon>Entomobryomorpha</taxon>
        <taxon>Isotomoidea</taxon>
        <taxon>Isotomidae</taxon>
        <taxon>Proisotominae</taxon>
        <taxon>Folsomia</taxon>
    </lineage>
</organism>
<keyword evidence="1" id="KW-0732">Signal</keyword>